<sequence>MQSYLRIGLGLLAAASISACGVQSGTAAGAASSTVAQPVFAPVTASRILQRPVADDVVELAFSRRQNAVFVSAPDWKDETRSAVLRLDPETLEVQASIPLTGKGFGVALDDAADRLFLTQGFNGAISVVDTAGNRLIKQIPLMEKVNFAQAYADAGLSRKRTDFLLDALKGFKITEDYPYKLREMVLDREHGRLFAPGLGLGLDSVLFVVDTRTLTLEKIIPGFGYNAVGIALDEARGRVFVANMQGQLIEVDARTLKISRIHEIEADQLLNLEYDAKGNRLFGVDQGVDRDNWRNNHLEREYRHRSEGHRVFALDADSGKVIANLPTEEVPIGLRFDPSLQRLYVTNRGGVRVDEGKGALTIYDMTDYRQLQAIDMPPHPNSLVLRDDGKVLYVTLKNDNNRRKAGGQEQVVRITLD</sequence>
<comment type="caution">
    <text evidence="2">The sequence shown here is derived from an EMBL/GenBank/DDBJ whole genome shotgun (WGS) entry which is preliminary data.</text>
</comment>
<keyword evidence="1" id="KW-0732">Signal</keyword>
<evidence type="ECO:0000256" key="1">
    <source>
        <dbReference type="SAM" id="SignalP"/>
    </source>
</evidence>
<name>A0A4R3V171_9BURK</name>
<dbReference type="InterPro" id="IPR015943">
    <property type="entry name" value="WD40/YVTN_repeat-like_dom_sf"/>
</dbReference>
<organism evidence="2 3">
    <name type="scientific">Paracandidimonas soli</name>
    <dbReference type="NCBI Taxonomy" id="1917182"/>
    <lineage>
        <taxon>Bacteria</taxon>
        <taxon>Pseudomonadati</taxon>
        <taxon>Pseudomonadota</taxon>
        <taxon>Betaproteobacteria</taxon>
        <taxon>Burkholderiales</taxon>
        <taxon>Alcaligenaceae</taxon>
        <taxon>Paracandidimonas</taxon>
    </lineage>
</organism>
<dbReference type="PROSITE" id="PS51257">
    <property type="entry name" value="PROKAR_LIPOPROTEIN"/>
    <property type="match status" value="1"/>
</dbReference>
<proteinExistence type="predicted"/>
<dbReference type="SUPFAM" id="SSF50974">
    <property type="entry name" value="Nitrous oxide reductase, N-terminal domain"/>
    <property type="match status" value="1"/>
</dbReference>
<feature type="chain" id="PRO_5020905783" evidence="1">
    <location>
        <begin position="22"/>
        <end position="418"/>
    </location>
</feature>
<evidence type="ECO:0000313" key="3">
    <source>
        <dbReference type="Proteomes" id="UP000294692"/>
    </source>
</evidence>
<dbReference type="Proteomes" id="UP000294692">
    <property type="component" value="Unassembled WGS sequence"/>
</dbReference>
<evidence type="ECO:0000313" key="2">
    <source>
        <dbReference type="EMBL" id="TCU96014.1"/>
    </source>
</evidence>
<reference evidence="2 3" key="1">
    <citation type="submission" date="2019-03" db="EMBL/GenBank/DDBJ databases">
        <title>Genomic Encyclopedia of Type Strains, Phase IV (KMG-IV): sequencing the most valuable type-strain genomes for metagenomic binning, comparative biology and taxonomic classification.</title>
        <authorList>
            <person name="Goeker M."/>
        </authorList>
    </citation>
    <scope>NUCLEOTIDE SEQUENCE [LARGE SCALE GENOMIC DNA]</scope>
    <source>
        <strain evidence="2 3">DSM 100048</strain>
    </source>
</reference>
<dbReference type="EMBL" id="SMBX01000007">
    <property type="protein sequence ID" value="TCU96014.1"/>
    <property type="molecule type" value="Genomic_DNA"/>
</dbReference>
<protein>
    <submittedName>
        <fullName evidence="2">DNA-binding beta-propeller fold protein YncE</fullName>
    </submittedName>
</protein>
<dbReference type="InterPro" id="IPR011045">
    <property type="entry name" value="N2O_reductase_N"/>
</dbReference>
<dbReference type="PANTHER" id="PTHR47197">
    <property type="entry name" value="PROTEIN NIRF"/>
    <property type="match status" value="1"/>
</dbReference>
<keyword evidence="3" id="KW-1185">Reference proteome</keyword>
<dbReference type="RefSeq" id="WP_243650891.1">
    <property type="nucleotide sequence ID" value="NZ_JBHRVM010000001.1"/>
</dbReference>
<dbReference type="GO" id="GO:0003677">
    <property type="term" value="F:DNA binding"/>
    <property type="evidence" value="ECO:0007669"/>
    <property type="project" value="UniProtKB-KW"/>
</dbReference>
<dbReference type="PANTHER" id="PTHR47197:SF3">
    <property type="entry name" value="DIHYDRO-HEME D1 DEHYDROGENASE"/>
    <property type="match status" value="1"/>
</dbReference>
<dbReference type="Gene3D" id="2.130.10.10">
    <property type="entry name" value="YVTN repeat-like/Quinoprotein amine dehydrogenase"/>
    <property type="match status" value="1"/>
</dbReference>
<keyword evidence="2" id="KW-0238">DNA-binding</keyword>
<dbReference type="AlphaFoldDB" id="A0A4R3V171"/>
<feature type="signal peptide" evidence="1">
    <location>
        <begin position="1"/>
        <end position="21"/>
    </location>
</feature>
<accession>A0A4R3V171</accession>
<gene>
    <name evidence="2" type="ORF">EV686_10772</name>
</gene>
<dbReference type="InterPro" id="IPR051200">
    <property type="entry name" value="Host-pathogen_enzymatic-act"/>
</dbReference>